<proteinExistence type="predicted"/>
<gene>
    <name evidence="2" type="ORF">KCG35_13325</name>
</gene>
<comment type="caution">
    <text evidence="2">The sequence shown here is derived from an EMBL/GenBank/DDBJ whole genome shotgun (WGS) entry which is preliminary data.</text>
</comment>
<reference evidence="2 3" key="1">
    <citation type="submission" date="2021-04" db="EMBL/GenBank/DDBJ databases">
        <authorList>
            <person name="Pira H."/>
            <person name="Risdian C."/>
            <person name="Wink J."/>
        </authorList>
    </citation>
    <scope>NUCLEOTIDE SEQUENCE [LARGE SCALE GENOMIC DNA]</scope>
    <source>
        <strain evidence="2 3">WH53</strain>
    </source>
</reference>
<organism evidence="2 3">
    <name type="scientific">Zooshikella harenae</name>
    <dbReference type="NCBI Taxonomy" id="2827238"/>
    <lineage>
        <taxon>Bacteria</taxon>
        <taxon>Pseudomonadati</taxon>
        <taxon>Pseudomonadota</taxon>
        <taxon>Gammaproteobacteria</taxon>
        <taxon>Oceanospirillales</taxon>
        <taxon>Zooshikellaceae</taxon>
        <taxon>Zooshikella</taxon>
    </lineage>
</organism>
<evidence type="ECO:0000256" key="1">
    <source>
        <dbReference type="SAM" id="MobiDB-lite"/>
    </source>
</evidence>
<dbReference type="Proteomes" id="UP000690515">
    <property type="component" value="Unassembled WGS sequence"/>
</dbReference>
<protein>
    <submittedName>
        <fullName evidence="2">Uncharacterized protein</fullName>
    </submittedName>
</protein>
<dbReference type="EMBL" id="JAGSOY010000029">
    <property type="protein sequence ID" value="MBU2712046.1"/>
    <property type="molecule type" value="Genomic_DNA"/>
</dbReference>
<evidence type="ECO:0000313" key="3">
    <source>
        <dbReference type="Proteomes" id="UP000690515"/>
    </source>
</evidence>
<name>A0ABS5ZD88_9GAMM</name>
<dbReference type="RefSeq" id="WP_215820246.1">
    <property type="nucleotide sequence ID" value="NZ_JAGSOY010000029.1"/>
</dbReference>
<feature type="region of interest" description="Disordered" evidence="1">
    <location>
        <begin position="22"/>
        <end position="44"/>
    </location>
</feature>
<accession>A0ABS5ZD88</accession>
<sequence length="105" mass="12354">MNKFFTALALTASVLQVGCQQEEPSKSVNQDKKQEQTASQQKKSKWGYELADEVWQDTKSYDAPRMAFIWSKPPHTADKKRFRYEIWSTKLDHTDLRRRVPYDAI</sequence>
<keyword evidence="3" id="KW-1185">Reference proteome</keyword>
<feature type="compositionally biased region" description="Basic and acidic residues" evidence="1">
    <location>
        <begin position="23"/>
        <end position="35"/>
    </location>
</feature>
<evidence type="ECO:0000313" key="2">
    <source>
        <dbReference type="EMBL" id="MBU2712046.1"/>
    </source>
</evidence>